<dbReference type="GO" id="GO:0008270">
    <property type="term" value="F:zinc ion binding"/>
    <property type="evidence" value="ECO:0007669"/>
    <property type="project" value="UniProtKB-KW"/>
</dbReference>
<organism evidence="5">
    <name type="scientific">Magallana gigas</name>
    <name type="common">Pacific oyster</name>
    <name type="synonym">Crassostrea gigas</name>
    <dbReference type="NCBI Taxonomy" id="29159"/>
    <lineage>
        <taxon>Eukaryota</taxon>
        <taxon>Metazoa</taxon>
        <taxon>Spiralia</taxon>
        <taxon>Lophotrochozoa</taxon>
        <taxon>Mollusca</taxon>
        <taxon>Bivalvia</taxon>
        <taxon>Autobranchia</taxon>
        <taxon>Pteriomorphia</taxon>
        <taxon>Ostreida</taxon>
        <taxon>Ostreoidea</taxon>
        <taxon>Ostreidae</taxon>
        <taxon>Magallana</taxon>
    </lineage>
</organism>
<keyword evidence="1" id="KW-0479">Metal-binding</keyword>
<dbReference type="InterPro" id="IPR013083">
    <property type="entry name" value="Znf_RING/FYVE/PHD"/>
</dbReference>
<dbReference type="Pfam" id="PF00097">
    <property type="entry name" value="zf-C3HC4"/>
    <property type="match status" value="1"/>
</dbReference>
<evidence type="ECO:0000256" key="3">
    <source>
        <dbReference type="ARBA" id="ARBA00022833"/>
    </source>
</evidence>
<keyword evidence="3" id="KW-0862">Zinc</keyword>
<dbReference type="EMBL" id="JH817206">
    <property type="protein sequence ID" value="EKC18736.1"/>
    <property type="molecule type" value="Genomic_DNA"/>
</dbReference>
<dbReference type="InterPro" id="IPR001870">
    <property type="entry name" value="B30.2/SPRY"/>
</dbReference>
<dbReference type="SUPFAM" id="SSF57845">
    <property type="entry name" value="B-box zinc-binding domain"/>
    <property type="match status" value="1"/>
</dbReference>
<dbReference type="PROSITE" id="PS00518">
    <property type="entry name" value="ZF_RING_1"/>
    <property type="match status" value="1"/>
</dbReference>
<evidence type="ECO:0000256" key="1">
    <source>
        <dbReference type="ARBA" id="ARBA00022723"/>
    </source>
</evidence>
<evidence type="ECO:0000313" key="5">
    <source>
        <dbReference type="EMBL" id="EKC18736.1"/>
    </source>
</evidence>
<feature type="region of interest" description="Disordered" evidence="4">
    <location>
        <begin position="1"/>
        <end position="32"/>
    </location>
</feature>
<dbReference type="Gene3D" id="2.60.120.920">
    <property type="match status" value="1"/>
</dbReference>
<dbReference type="InterPro" id="IPR047153">
    <property type="entry name" value="TRIM45/56/19-like"/>
</dbReference>
<dbReference type="InterPro" id="IPR018957">
    <property type="entry name" value="Znf_C3HC4_RING-type"/>
</dbReference>
<dbReference type="PANTHER" id="PTHR25462:SF296">
    <property type="entry name" value="MEIOTIC P26, ISOFORM F"/>
    <property type="match status" value="1"/>
</dbReference>
<dbReference type="SMART" id="SM00336">
    <property type="entry name" value="BBOX"/>
    <property type="match status" value="2"/>
</dbReference>
<evidence type="ECO:0000256" key="4">
    <source>
        <dbReference type="SAM" id="MobiDB-lite"/>
    </source>
</evidence>
<evidence type="ECO:0000256" key="2">
    <source>
        <dbReference type="ARBA" id="ARBA00022771"/>
    </source>
</evidence>
<dbReference type="InterPro" id="IPR001841">
    <property type="entry name" value="Znf_RING"/>
</dbReference>
<dbReference type="PROSITE" id="PS50188">
    <property type="entry name" value="B302_SPRY"/>
    <property type="match status" value="1"/>
</dbReference>
<dbReference type="InterPro" id="IPR000315">
    <property type="entry name" value="Znf_B-box"/>
</dbReference>
<dbReference type="PANTHER" id="PTHR25462">
    <property type="entry name" value="BONUS, ISOFORM C-RELATED"/>
    <property type="match status" value="1"/>
</dbReference>
<feature type="region of interest" description="Disordered" evidence="4">
    <location>
        <begin position="518"/>
        <end position="559"/>
    </location>
</feature>
<dbReference type="SMART" id="SM00184">
    <property type="entry name" value="RING"/>
    <property type="match status" value="1"/>
</dbReference>
<dbReference type="InParanoid" id="K1QB30"/>
<reference evidence="5" key="1">
    <citation type="journal article" date="2012" name="Nature">
        <title>The oyster genome reveals stress adaptation and complexity of shell formation.</title>
        <authorList>
            <person name="Zhang G."/>
            <person name="Fang X."/>
            <person name="Guo X."/>
            <person name="Li L."/>
            <person name="Luo R."/>
            <person name="Xu F."/>
            <person name="Yang P."/>
            <person name="Zhang L."/>
            <person name="Wang X."/>
            <person name="Qi H."/>
            <person name="Xiong Z."/>
            <person name="Que H."/>
            <person name="Xie Y."/>
            <person name="Holland P.W."/>
            <person name="Paps J."/>
            <person name="Zhu Y."/>
            <person name="Wu F."/>
            <person name="Chen Y."/>
            <person name="Wang J."/>
            <person name="Peng C."/>
            <person name="Meng J."/>
            <person name="Yang L."/>
            <person name="Liu J."/>
            <person name="Wen B."/>
            <person name="Zhang N."/>
            <person name="Huang Z."/>
            <person name="Zhu Q."/>
            <person name="Feng Y."/>
            <person name="Mount A."/>
            <person name="Hedgecock D."/>
            <person name="Xu Z."/>
            <person name="Liu Y."/>
            <person name="Domazet-Loso T."/>
            <person name="Du Y."/>
            <person name="Sun X."/>
            <person name="Zhang S."/>
            <person name="Liu B."/>
            <person name="Cheng P."/>
            <person name="Jiang X."/>
            <person name="Li J."/>
            <person name="Fan D."/>
            <person name="Wang W."/>
            <person name="Fu W."/>
            <person name="Wang T."/>
            <person name="Wang B."/>
            <person name="Zhang J."/>
            <person name="Peng Z."/>
            <person name="Li Y."/>
            <person name="Li N."/>
            <person name="Wang J."/>
            <person name="Chen M."/>
            <person name="He Y."/>
            <person name="Tan F."/>
            <person name="Song X."/>
            <person name="Zheng Q."/>
            <person name="Huang R."/>
            <person name="Yang H."/>
            <person name="Du X."/>
            <person name="Chen L."/>
            <person name="Yang M."/>
            <person name="Gaffney P.M."/>
            <person name="Wang S."/>
            <person name="Luo L."/>
            <person name="She Z."/>
            <person name="Ming Y."/>
            <person name="Huang W."/>
            <person name="Zhang S."/>
            <person name="Huang B."/>
            <person name="Zhang Y."/>
            <person name="Qu T."/>
            <person name="Ni P."/>
            <person name="Miao G."/>
            <person name="Wang J."/>
            <person name="Wang Q."/>
            <person name="Steinberg C.E."/>
            <person name="Wang H."/>
            <person name="Li N."/>
            <person name="Qian L."/>
            <person name="Zhang G."/>
            <person name="Li Y."/>
            <person name="Yang H."/>
            <person name="Liu X."/>
            <person name="Wang J."/>
            <person name="Yin Y."/>
            <person name="Wang J."/>
        </authorList>
    </citation>
    <scope>NUCLEOTIDE SEQUENCE [LARGE SCALE GENOMIC DNA]</scope>
    <source>
        <strain evidence="5">05x7-T-G4-1.051#20</strain>
    </source>
</reference>
<proteinExistence type="predicted"/>
<accession>K1QB30</accession>
<name>K1QB30_MAGGI</name>
<dbReference type="PROSITE" id="PS50119">
    <property type="entry name" value="ZF_BBOX"/>
    <property type="match status" value="1"/>
</dbReference>
<sequence>MPRTLLRANSNNRRPPPPSRGKKILDPRKPNSKMAEGEFEVVPIPQVSLAPDQLSRKFLLCQVCNDIYNEDGKHTRLLPCLHSLCFECLNKTKVNDQLQCPTCKVTHNVSNVDKTCPRDNTRRDLMDFVKVKRAPTAVGCTACPSNIATHRCRQCAEFLCGECESAHKRVNATKNHILLELEKLKQSSDLDAFCRQLLCSEHPDNDLKLYCTKESCQKPVCMMCAIVTCKETNGHKIESADTVANSKRQIIRDQKVKMEDVGKQIQSVTNDVKAEQEMVSKLRKSVEDEIDKTFDSLEQIISRGRADLKKTLEDDVMVKQDNLKTQDADLKRMRSEIEESSKFTDQALAYTNAPAFLQVYQTIQNRLKTLTDQFFDKEPHEMATFGFHAKGLVSEIQSKVAEMANIWSVSAFPPNCKVEFGDDLEENKAATFIVKLKDFQKKGPFKDGGLDVTDMKIIIKDPKGKCAETECARKMKKGSTDELEVTVKPTMTGRHSLEIRVLDRVVVSKDFESKPGTGFAAVVRGSRKEPSPQKTPPVRREVPKPEQPATPLGIQKPDMTFDRDKAHKDVSISADGKVFKNISAGDQTEPVPSNSRLQKYKGALCAKGIKYPGRYYYAIKMEIKVKKPLDKSNLVYELGIARKSVIGKNLVVEGEKFAWSMIGAHHVDCDAICLHIAHNNHLLYHEVLTKNETGSTMERVFGFLLDTEFGQWKVFDHKIEKEICVVESVDCSEFLYPVVAGYNPNSVEVTATFMDV</sequence>
<dbReference type="InterPro" id="IPR043136">
    <property type="entry name" value="B30.2/SPRY_sf"/>
</dbReference>
<protein>
    <submittedName>
        <fullName evidence="5">E3 ubiquitin-protein ligase TRIM33</fullName>
    </submittedName>
</protein>
<dbReference type="Gene3D" id="3.30.160.60">
    <property type="entry name" value="Classic Zinc Finger"/>
    <property type="match status" value="1"/>
</dbReference>
<dbReference type="SUPFAM" id="SSF57850">
    <property type="entry name" value="RING/U-box"/>
    <property type="match status" value="1"/>
</dbReference>
<gene>
    <name evidence="5" type="ORF">CGI_10011327</name>
</gene>
<dbReference type="SUPFAM" id="SSF49899">
    <property type="entry name" value="Concanavalin A-like lectins/glucanases"/>
    <property type="match status" value="1"/>
</dbReference>
<dbReference type="HOGENOM" id="CLU_369731_0_0_1"/>
<dbReference type="Gene3D" id="3.30.40.10">
    <property type="entry name" value="Zinc/RING finger domain, C3HC4 (zinc finger)"/>
    <property type="match status" value="1"/>
</dbReference>
<dbReference type="InterPro" id="IPR017907">
    <property type="entry name" value="Znf_RING_CS"/>
</dbReference>
<dbReference type="AlphaFoldDB" id="K1QB30"/>
<dbReference type="CDD" id="cd19756">
    <property type="entry name" value="Bbox2"/>
    <property type="match status" value="1"/>
</dbReference>
<dbReference type="InterPro" id="IPR013320">
    <property type="entry name" value="ConA-like_dom_sf"/>
</dbReference>
<keyword evidence="2" id="KW-0863">Zinc-finger</keyword>
<dbReference type="PROSITE" id="PS50089">
    <property type="entry name" value="ZF_RING_2"/>
    <property type="match status" value="1"/>
</dbReference>